<comment type="caution">
    <text evidence="1">The sequence shown here is derived from an EMBL/GenBank/DDBJ whole genome shotgun (WGS) entry which is preliminary data.</text>
</comment>
<evidence type="ECO:0008006" key="3">
    <source>
        <dbReference type="Google" id="ProtNLM"/>
    </source>
</evidence>
<dbReference type="Gene3D" id="3.60.20.10">
    <property type="entry name" value="Glutamine Phosphoribosylpyrophosphate, subunit 1, domain 1"/>
    <property type="match status" value="2"/>
</dbReference>
<dbReference type="PANTHER" id="PTHR39328:SF1">
    <property type="entry name" value="BLL2871 PROTEIN"/>
    <property type="match status" value="1"/>
</dbReference>
<dbReference type="InterPro" id="IPR010430">
    <property type="entry name" value="DUF1028"/>
</dbReference>
<dbReference type="PANTHER" id="PTHR39328">
    <property type="entry name" value="BLL2871 PROTEIN"/>
    <property type="match status" value="1"/>
</dbReference>
<keyword evidence="2" id="KW-1185">Reference proteome</keyword>
<evidence type="ECO:0000313" key="2">
    <source>
        <dbReference type="Proteomes" id="UP000005713"/>
    </source>
</evidence>
<sequence>MTFSLVGRCAETGMFGIVISSSSPAVAARCSYARAGVGAVASGSSAAEAVRTVRRDGSFMDYRQVLAVDAKGGTAIHSGSRALGIWTEAQAQDAAACGNLLANDGIPRAMVEAYANATGHIGDRLITACAPDWPRAARLAPCIPPG</sequence>
<organism evidence="1 2">
    <name type="scientific">Sagittula stellata (strain ATCC 700073 / DSM 11524 / E-37)</name>
    <dbReference type="NCBI Taxonomy" id="388399"/>
    <lineage>
        <taxon>Bacteria</taxon>
        <taxon>Pseudomonadati</taxon>
        <taxon>Pseudomonadota</taxon>
        <taxon>Alphaproteobacteria</taxon>
        <taxon>Rhodobacterales</taxon>
        <taxon>Roseobacteraceae</taxon>
        <taxon>Sagittula</taxon>
    </lineage>
</organism>
<dbReference type="eggNOG" id="COG3342">
    <property type="taxonomic scope" value="Bacteria"/>
</dbReference>
<reference evidence="1 2" key="1">
    <citation type="submission" date="2006-06" db="EMBL/GenBank/DDBJ databases">
        <authorList>
            <person name="Moran M.A."/>
            <person name="Ferriera S."/>
            <person name="Johnson J."/>
            <person name="Kravitz S."/>
            <person name="Beeson K."/>
            <person name="Sutton G."/>
            <person name="Rogers Y.-H."/>
            <person name="Friedman R."/>
            <person name="Frazier M."/>
            <person name="Venter J.C."/>
        </authorList>
    </citation>
    <scope>NUCLEOTIDE SEQUENCE [LARGE SCALE GENOMIC DNA]</scope>
    <source>
        <strain evidence="1 2">E-37</strain>
    </source>
</reference>
<gene>
    <name evidence="1" type="ORF">SSE37_05827</name>
</gene>
<dbReference type="EMBL" id="AAYA01000018">
    <property type="protein sequence ID" value="EBA06150.1"/>
    <property type="molecule type" value="Genomic_DNA"/>
</dbReference>
<dbReference type="InterPro" id="IPR029055">
    <property type="entry name" value="Ntn_hydrolases_N"/>
</dbReference>
<dbReference type="AlphaFoldDB" id="A3K9K6"/>
<dbReference type="Pfam" id="PF06267">
    <property type="entry name" value="DUF1028"/>
    <property type="match status" value="1"/>
</dbReference>
<proteinExistence type="predicted"/>
<accession>A3K9K6</accession>
<dbReference type="Proteomes" id="UP000005713">
    <property type="component" value="Unassembled WGS sequence"/>
</dbReference>
<name>A3K9K6_SAGS3</name>
<protein>
    <recommendedName>
        <fullName evidence="3">DUF1028 domain-containing protein</fullName>
    </recommendedName>
</protein>
<dbReference type="SUPFAM" id="SSF56235">
    <property type="entry name" value="N-terminal nucleophile aminohydrolases (Ntn hydrolases)"/>
    <property type="match status" value="1"/>
</dbReference>
<evidence type="ECO:0000313" key="1">
    <source>
        <dbReference type="EMBL" id="EBA06150.1"/>
    </source>
</evidence>